<dbReference type="Pfam" id="PF00015">
    <property type="entry name" value="MCPsignal"/>
    <property type="match status" value="1"/>
</dbReference>
<dbReference type="InterPro" id="IPR004089">
    <property type="entry name" value="MCPsignal_dom"/>
</dbReference>
<comment type="caution">
    <text evidence="4">The sequence shown here is derived from an EMBL/GenBank/DDBJ whole genome shotgun (WGS) entry which is preliminary data.</text>
</comment>
<dbReference type="OrthoDB" id="9816383at2"/>
<dbReference type="PANTHER" id="PTHR32089:SF112">
    <property type="entry name" value="LYSOZYME-LIKE PROTEIN-RELATED"/>
    <property type="match status" value="1"/>
</dbReference>
<dbReference type="SMART" id="SM00283">
    <property type="entry name" value="MA"/>
    <property type="match status" value="1"/>
</dbReference>
<keyword evidence="1 2" id="KW-0807">Transducer</keyword>
<evidence type="ECO:0000313" key="4">
    <source>
        <dbReference type="EMBL" id="MYL84329.1"/>
    </source>
</evidence>
<evidence type="ECO:0000256" key="1">
    <source>
        <dbReference type="ARBA" id="ARBA00023224"/>
    </source>
</evidence>
<gene>
    <name evidence="4" type="ORF">GTA51_14450</name>
</gene>
<dbReference type="AlphaFoldDB" id="A0A7C9MKH9"/>
<proteinExistence type="predicted"/>
<reference evidence="4 5" key="1">
    <citation type="submission" date="2020-01" db="EMBL/GenBank/DDBJ databases">
        <title>Genome sequence of Desulfovibrio aerotolerans DSM 16695(T).</title>
        <authorList>
            <person name="Karnachuk O."/>
            <person name="Avakyan M."/>
            <person name="Mardanov A."/>
            <person name="Kadnikov V."/>
            <person name="Ravin N."/>
        </authorList>
    </citation>
    <scope>NUCLEOTIDE SEQUENCE [LARGE SCALE GENOMIC DNA]</scope>
    <source>
        <strain evidence="4 5">DSM 16695</strain>
    </source>
</reference>
<keyword evidence="5" id="KW-1185">Reference proteome</keyword>
<evidence type="ECO:0000256" key="2">
    <source>
        <dbReference type="PROSITE-ProRule" id="PRU00284"/>
    </source>
</evidence>
<dbReference type="GO" id="GO:0016020">
    <property type="term" value="C:membrane"/>
    <property type="evidence" value="ECO:0007669"/>
    <property type="project" value="InterPro"/>
</dbReference>
<dbReference type="Proteomes" id="UP000482487">
    <property type="component" value="Unassembled WGS sequence"/>
</dbReference>
<accession>A0A7C9MKH9</accession>
<name>A0A7C9MKH9_9BACT</name>
<sequence length="601" mass="61759">MFRRTRSIRIKALVLVTLVAAAALGGLFAANTLWQREMALTRIRETGAAEAELIKLIVSEPMVIGDNAATTAQFAKIAASTQRLKAYLTDFRGRITYATDAATLRRPLAEVAASPGLAARLQAALATAVDGDGLETESSGTASFATVRAVKNAPQCHHCHGASRSVLGALVTVADVGPDMEALAANQQRTALLSLAGLAVLVAGLLLFMKYSIIDRLAFLAATSQRIASGDMDACQAVAVRVDARQAQGSGDEITVLGSGLCTLVATLRGKIAEADAKTTEAASEANRAGVCLAEAETAREAAARARHEGAVQAAQTLEGVLDHLGAATAALTDAVSRAGSGARTQKDAALETAAAINQMNESVADMAKIAAGAARISAEAKDKASLGADTVHELAGCITGVRELAETLRRDIAALGQEAQGIGQIINVISDIADQTNLLALNAAIEAARAGDAGRGFAVVADEVRKLAEKTMLATKDVEKAVTSIQTGTKAHVDSVQEAASAIETASTLAHRSGEALSGIVELVTAAAKQVRSIAASCEDQSAVSDEIGRSVDGISAISQDTAETMEQADLAVGRLASQAESLKRLTDDMLDEPAAQLPA</sequence>
<dbReference type="EMBL" id="WVUD01000029">
    <property type="protein sequence ID" value="MYL84329.1"/>
    <property type="molecule type" value="Genomic_DNA"/>
</dbReference>
<dbReference type="RefSeq" id="WP_160962249.1">
    <property type="nucleotide sequence ID" value="NZ_WVUD01000029.1"/>
</dbReference>
<dbReference type="Gene3D" id="6.10.340.10">
    <property type="match status" value="1"/>
</dbReference>
<dbReference type="PANTHER" id="PTHR32089">
    <property type="entry name" value="METHYL-ACCEPTING CHEMOTAXIS PROTEIN MCPB"/>
    <property type="match status" value="1"/>
</dbReference>
<dbReference type="GO" id="GO:0007165">
    <property type="term" value="P:signal transduction"/>
    <property type="evidence" value="ECO:0007669"/>
    <property type="project" value="UniProtKB-KW"/>
</dbReference>
<dbReference type="PROSITE" id="PS50111">
    <property type="entry name" value="CHEMOTAXIS_TRANSDUC_2"/>
    <property type="match status" value="1"/>
</dbReference>
<evidence type="ECO:0000313" key="5">
    <source>
        <dbReference type="Proteomes" id="UP000482487"/>
    </source>
</evidence>
<dbReference type="SUPFAM" id="SSF58104">
    <property type="entry name" value="Methyl-accepting chemotaxis protein (MCP) signaling domain"/>
    <property type="match status" value="1"/>
</dbReference>
<organism evidence="4 5">
    <name type="scientific">Solidesulfovibrio aerotolerans</name>
    <dbReference type="NCBI Taxonomy" id="295255"/>
    <lineage>
        <taxon>Bacteria</taxon>
        <taxon>Pseudomonadati</taxon>
        <taxon>Thermodesulfobacteriota</taxon>
        <taxon>Desulfovibrionia</taxon>
        <taxon>Desulfovibrionales</taxon>
        <taxon>Desulfovibrionaceae</taxon>
        <taxon>Solidesulfovibrio</taxon>
    </lineage>
</organism>
<evidence type="ECO:0000259" key="3">
    <source>
        <dbReference type="PROSITE" id="PS50111"/>
    </source>
</evidence>
<dbReference type="Gene3D" id="3.30.450.290">
    <property type="match status" value="1"/>
</dbReference>
<feature type="domain" description="Methyl-accepting transducer" evidence="3">
    <location>
        <begin position="321"/>
        <end position="557"/>
    </location>
</feature>
<dbReference type="Gene3D" id="1.10.287.950">
    <property type="entry name" value="Methyl-accepting chemotaxis protein"/>
    <property type="match status" value="1"/>
</dbReference>
<protein>
    <submittedName>
        <fullName evidence="4">Methyl-accepting chemotaxis protein</fullName>
    </submittedName>
</protein>